<organism evidence="1 2">
    <name type="scientific">Flavobacterium silvaticum</name>
    <dbReference type="NCBI Taxonomy" id="1852020"/>
    <lineage>
        <taxon>Bacteria</taxon>
        <taxon>Pseudomonadati</taxon>
        <taxon>Bacteroidota</taxon>
        <taxon>Flavobacteriia</taxon>
        <taxon>Flavobacteriales</taxon>
        <taxon>Flavobacteriaceae</taxon>
        <taxon>Flavobacterium</taxon>
    </lineage>
</organism>
<reference evidence="1" key="1">
    <citation type="submission" date="2020-02" db="EMBL/GenBank/DDBJ databases">
        <title>Flavobacterium sp. genome.</title>
        <authorList>
            <person name="Jung H.S."/>
            <person name="Baek J.H."/>
            <person name="Jeon C.O."/>
        </authorList>
    </citation>
    <scope>NUCLEOTIDE SEQUENCE</scope>
    <source>
        <strain evidence="1">SE-s28</strain>
    </source>
</reference>
<protein>
    <submittedName>
        <fullName evidence="1">Uncharacterized protein</fullName>
    </submittedName>
</protein>
<dbReference type="AlphaFoldDB" id="A0A972FP34"/>
<dbReference type="RefSeq" id="WP_169528714.1">
    <property type="nucleotide sequence ID" value="NZ_JAAMPU010000108.1"/>
</dbReference>
<accession>A0A972FP34</accession>
<dbReference type="Proteomes" id="UP000712080">
    <property type="component" value="Unassembled WGS sequence"/>
</dbReference>
<sequence length="64" mass="7312">MSWSKNNMESEKTMHKHKKAMILLRLKKPMVNAFKLSKPAKPPAISTVANNISGKFSIRDCRKI</sequence>
<evidence type="ECO:0000313" key="1">
    <source>
        <dbReference type="EMBL" id="NMH29634.1"/>
    </source>
</evidence>
<dbReference type="EMBL" id="JAAMPU010000108">
    <property type="protein sequence ID" value="NMH29634.1"/>
    <property type="molecule type" value="Genomic_DNA"/>
</dbReference>
<proteinExistence type="predicted"/>
<comment type="caution">
    <text evidence="1">The sequence shown here is derived from an EMBL/GenBank/DDBJ whole genome shotgun (WGS) entry which is preliminary data.</text>
</comment>
<evidence type="ECO:0000313" key="2">
    <source>
        <dbReference type="Proteomes" id="UP000712080"/>
    </source>
</evidence>
<name>A0A972FP34_9FLAO</name>
<gene>
    <name evidence="1" type="ORF">G6047_16460</name>
</gene>
<keyword evidence="2" id="KW-1185">Reference proteome</keyword>